<dbReference type="SUPFAM" id="SSF55961">
    <property type="entry name" value="Bet v1-like"/>
    <property type="match status" value="1"/>
</dbReference>
<gene>
    <name evidence="3" type="ORF">UCRPA7_1724</name>
</gene>
<evidence type="ECO:0000259" key="2">
    <source>
        <dbReference type="Pfam" id="PF11274"/>
    </source>
</evidence>
<keyword evidence="4" id="KW-1185">Reference proteome</keyword>
<feature type="compositionally biased region" description="Low complexity" evidence="1">
    <location>
        <begin position="473"/>
        <end position="495"/>
    </location>
</feature>
<feature type="region of interest" description="Disordered" evidence="1">
    <location>
        <begin position="399"/>
        <end position="434"/>
    </location>
</feature>
<dbReference type="Gene3D" id="3.30.530.20">
    <property type="match status" value="1"/>
</dbReference>
<protein>
    <recommendedName>
        <fullName evidence="2">DUF3074 domain-containing protein</fullName>
    </recommendedName>
</protein>
<dbReference type="OrthoDB" id="5403181at2759"/>
<dbReference type="AlphaFoldDB" id="R8BTR3"/>
<dbReference type="EMBL" id="KB932902">
    <property type="protein sequence ID" value="EOO02757.1"/>
    <property type="molecule type" value="Genomic_DNA"/>
</dbReference>
<dbReference type="PANTHER" id="PTHR40370:SF1">
    <property type="entry name" value="DUF3074 DOMAIN-CONTAINING PROTEIN"/>
    <property type="match status" value="1"/>
</dbReference>
<feature type="region of interest" description="Disordered" evidence="1">
    <location>
        <begin position="468"/>
        <end position="633"/>
    </location>
</feature>
<dbReference type="GeneID" id="19321902"/>
<dbReference type="KEGG" id="tmn:UCRPA7_1724"/>
<reference evidence="4" key="1">
    <citation type="journal article" date="2013" name="Genome Announc.">
        <title>Draft genome sequence of the ascomycete Phaeoacremonium aleophilum strain UCR-PA7, a causal agent of the esca disease complex in grapevines.</title>
        <authorList>
            <person name="Blanco-Ulate B."/>
            <person name="Rolshausen P."/>
            <person name="Cantu D."/>
        </authorList>
    </citation>
    <scope>NUCLEOTIDE SEQUENCE [LARGE SCALE GENOMIC DNA]</scope>
    <source>
        <strain evidence="4">UCR-PA7</strain>
    </source>
</reference>
<dbReference type="HOGENOM" id="CLU_022947_0_0_1"/>
<dbReference type="InterPro" id="IPR023393">
    <property type="entry name" value="START-like_dom_sf"/>
</dbReference>
<evidence type="ECO:0000313" key="4">
    <source>
        <dbReference type="Proteomes" id="UP000014074"/>
    </source>
</evidence>
<dbReference type="Proteomes" id="UP000014074">
    <property type="component" value="Unassembled WGS sequence"/>
</dbReference>
<proteinExistence type="predicted"/>
<dbReference type="Pfam" id="PF11274">
    <property type="entry name" value="DUF3074"/>
    <property type="match status" value="1"/>
</dbReference>
<dbReference type="PANTHER" id="PTHR40370">
    <property type="entry name" value="EXPRESSED PROTEIN"/>
    <property type="match status" value="1"/>
</dbReference>
<name>R8BTR3_PHAM7</name>
<feature type="compositionally biased region" description="Basic and acidic residues" evidence="1">
    <location>
        <begin position="583"/>
        <end position="633"/>
    </location>
</feature>
<feature type="region of interest" description="Disordered" evidence="1">
    <location>
        <begin position="40"/>
        <end position="72"/>
    </location>
</feature>
<sequence>MAHHEPFKALAPIDWATIPHDDLTEFLTTTFASAQTLIDSIPVPPSTSPTAAKTGRARAHTESEVRASSSSHVELNRALAGREHSNSSPSAAWASKLEKEWKEIKMNPKENPLSISVYKLSAKDGKGAWFARRSIHDGFTFEKFKLGLEREFAEALKINEGPGSGAVRGIGAEKKAEQESCPGVGKIEVYQLSAQFPGPTTPRDFVTLLLSSDAGAGVVEKGKTGKLPRQFMVVSKPCNHPDCAPRSGYIRGQYESVEIIREIPVEKPLRRTRSSINLSRDEVKVKEDGNVDISKEAMLRSARKAAEASANEDGHKRSISLTSSMTMPSESGENADDTETAIEWLMITRSDPGGSVPRFMVEKGTPGGIVSDAGRFLKWLSSKDPRDFDEADDNDFKEQAIKSEETQPDKASKPLSHEERSLSTSALDKEDITSAAEASAPSGFYGILANALGVAGSMVATRLPISFSGSARGSEVGGSSDIDSSDTSSERSFVSAEGQEMDEKLETTQATEAGGVDDTTSEVASKHSGRSDESHAVSATASQHEKELKKLQERRRKIEEKMAKTQEQKMAKKGDDSEAAAAKLREKHEKELAKQEERYQRELKKLEENRKKEEKKAEERRRKQIEREEKNNIGMELERVKIERDMALKQIDILKDQVGELQSQNTMLVAKLGKLGALGKE</sequence>
<dbReference type="InterPro" id="IPR024500">
    <property type="entry name" value="DUF3074"/>
</dbReference>
<feature type="compositionally biased region" description="Basic and acidic residues" evidence="1">
    <location>
        <begin position="399"/>
        <end position="432"/>
    </location>
</feature>
<feature type="region of interest" description="Disordered" evidence="1">
    <location>
        <begin position="304"/>
        <end position="336"/>
    </location>
</feature>
<organism evidence="3 4">
    <name type="scientific">Phaeoacremonium minimum (strain UCR-PA7)</name>
    <name type="common">Esca disease fungus</name>
    <name type="synonym">Togninia minima</name>
    <dbReference type="NCBI Taxonomy" id="1286976"/>
    <lineage>
        <taxon>Eukaryota</taxon>
        <taxon>Fungi</taxon>
        <taxon>Dikarya</taxon>
        <taxon>Ascomycota</taxon>
        <taxon>Pezizomycotina</taxon>
        <taxon>Sordariomycetes</taxon>
        <taxon>Sordariomycetidae</taxon>
        <taxon>Togniniales</taxon>
        <taxon>Togniniaceae</taxon>
        <taxon>Phaeoacremonium</taxon>
    </lineage>
</organism>
<evidence type="ECO:0000313" key="3">
    <source>
        <dbReference type="EMBL" id="EOO02757.1"/>
    </source>
</evidence>
<dbReference type="eggNOG" id="ENOG502S6FW">
    <property type="taxonomic scope" value="Eukaryota"/>
</dbReference>
<evidence type="ECO:0000256" key="1">
    <source>
        <dbReference type="SAM" id="MobiDB-lite"/>
    </source>
</evidence>
<dbReference type="RefSeq" id="XP_007912494.1">
    <property type="nucleotide sequence ID" value="XM_007914303.1"/>
</dbReference>
<accession>R8BTR3</accession>
<feature type="domain" description="DUF3074" evidence="2">
    <location>
        <begin position="129"/>
        <end position="380"/>
    </location>
</feature>
<feature type="compositionally biased region" description="Basic and acidic residues" evidence="1">
    <location>
        <begin position="543"/>
        <end position="576"/>
    </location>
</feature>
<feature type="compositionally biased region" description="Polar residues" evidence="1">
    <location>
        <begin position="319"/>
        <end position="332"/>
    </location>
</feature>